<proteinExistence type="predicted"/>
<keyword evidence="2" id="KW-1133">Transmembrane helix</keyword>
<feature type="transmembrane region" description="Helical" evidence="2">
    <location>
        <begin position="208"/>
        <end position="230"/>
    </location>
</feature>
<protein>
    <recommendedName>
        <fullName evidence="6">CUB domain-containing protein</fullName>
    </recommendedName>
</protein>
<feature type="signal peptide" evidence="3">
    <location>
        <begin position="1"/>
        <end position="21"/>
    </location>
</feature>
<keyword evidence="2" id="KW-0472">Membrane</keyword>
<feature type="chain" id="PRO_5046098580" description="CUB domain-containing protein" evidence="3">
    <location>
        <begin position="22"/>
        <end position="343"/>
    </location>
</feature>
<dbReference type="EMBL" id="CAWYQH010000068">
    <property type="protein sequence ID" value="CAK8680514.1"/>
    <property type="molecule type" value="Genomic_DNA"/>
</dbReference>
<evidence type="ECO:0000256" key="3">
    <source>
        <dbReference type="SAM" id="SignalP"/>
    </source>
</evidence>
<accession>A0ABP0FLG4</accession>
<evidence type="ECO:0000256" key="1">
    <source>
        <dbReference type="SAM" id="MobiDB-lite"/>
    </source>
</evidence>
<sequence>MVYCSVQILILFLFGVANIFGQERRCGNRFTEDEDTQSIIYSSLVIFGTERCQYTTTLSADDEDLFFITIFVHENYDSGDKLTLPTGQNLAKGAQKWCGIFKKEDEEVGCNTNLEHLCPVQPVVPNQWPPVIRSRSQHYAALVKFNVIRCSENFEEKTTKNTIETTKTTTGAITTRFLEVHTTKSENNSAVTEVTKRLVSTDDNSTPLLAIIIVLGVLLVISLLAMAIFIKKYLTSRNSSSTGRDNLNNSRQTTIPHNNQYENTRINNNYETVSNPYHQAMSTSVSAGNSNYEQVSPANKDREMVASNQVVMNQLNQDTYATATDPEQANELVNNVLYQPIGQ</sequence>
<keyword evidence="3" id="KW-0732">Signal</keyword>
<keyword evidence="5" id="KW-1185">Reference proteome</keyword>
<evidence type="ECO:0000313" key="4">
    <source>
        <dbReference type="EMBL" id="CAK8680514.1"/>
    </source>
</evidence>
<gene>
    <name evidence="4" type="ORF">CVLEPA_LOCUS10760</name>
</gene>
<evidence type="ECO:0000256" key="2">
    <source>
        <dbReference type="SAM" id="Phobius"/>
    </source>
</evidence>
<keyword evidence="2" id="KW-0812">Transmembrane</keyword>
<evidence type="ECO:0008006" key="6">
    <source>
        <dbReference type="Google" id="ProtNLM"/>
    </source>
</evidence>
<organism evidence="4 5">
    <name type="scientific">Clavelina lepadiformis</name>
    <name type="common">Light-bulb sea squirt</name>
    <name type="synonym">Ascidia lepadiformis</name>
    <dbReference type="NCBI Taxonomy" id="159417"/>
    <lineage>
        <taxon>Eukaryota</taxon>
        <taxon>Metazoa</taxon>
        <taxon>Chordata</taxon>
        <taxon>Tunicata</taxon>
        <taxon>Ascidiacea</taxon>
        <taxon>Aplousobranchia</taxon>
        <taxon>Clavelinidae</taxon>
        <taxon>Clavelina</taxon>
    </lineage>
</organism>
<name>A0ABP0FLG4_CLALP</name>
<reference evidence="4 5" key="1">
    <citation type="submission" date="2024-02" db="EMBL/GenBank/DDBJ databases">
        <authorList>
            <person name="Daric V."/>
            <person name="Darras S."/>
        </authorList>
    </citation>
    <scope>NUCLEOTIDE SEQUENCE [LARGE SCALE GENOMIC DNA]</scope>
</reference>
<evidence type="ECO:0000313" key="5">
    <source>
        <dbReference type="Proteomes" id="UP001642483"/>
    </source>
</evidence>
<comment type="caution">
    <text evidence="4">The sequence shown here is derived from an EMBL/GenBank/DDBJ whole genome shotgun (WGS) entry which is preliminary data.</text>
</comment>
<feature type="region of interest" description="Disordered" evidence="1">
    <location>
        <begin position="238"/>
        <end position="257"/>
    </location>
</feature>
<dbReference type="Proteomes" id="UP001642483">
    <property type="component" value="Unassembled WGS sequence"/>
</dbReference>